<evidence type="ECO:0000256" key="4">
    <source>
        <dbReference type="ARBA" id="ARBA00022475"/>
    </source>
</evidence>
<feature type="transmembrane region" description="Helical" evidence="8">
    <location>
        <begin position="188"/>
        <end position="206"/>
    </location>
</feature>
<evidence type="ECO:0000256" key="6">
    <source>
        <dbReference type="ARBA" id="ARBA00022989"/>
    </source>
</evidence>
<keyword evidence="11" id="KW-1185">Reference proteome</keyword>
<comment type="similarity">
    <text evidence="2 8">Belongs to the ABC-2 integral membrane protein family.</text>
</comment>
<accession>A0A2C6LME1</accession>
<dbReference type="PANTHER" id="PTHR30413:SF10">
    <property type="entry name" value="CAPSULE POLYSACCHARIDE EXPORT INNER-MEMBRANE PROTEIN CTRC"/>
    <property type="match status" value="1"/>
</dbReference>
<dbReference type="EMBL" id="AWQQ01000010">
    <property type="protein sequence ID" value="PHJ39770.1"/>
    <property type="molecule type" value="Genomic_DNA"/>
</dbReference>
<comment type="subcellular location">
    <subcellularLocation>
        <location evidence="1 8">Cell membrane</location>
        <topology evidence="1 8">Multi-pass membrane protein</topology>
    </subcellularLocation>
</comment>
<dbReference type="InterPro" id="IPR013525">
    <property type="entry name" value="ABC2_TM"/>
</dbReference>
<feature type="transmembrane region" description="Helical" evidence="8">
    <location>
        <begin position="244"/>
        <end position="262"/>
    </location>
</feature>
<dbReference type="Pfam" id="PF01061">
    <property type="entry name" value="ABC2_membrane"/>
    <property type="match status" value="1"/>
</dbReference>
<feature type="transmembrane region" description="Helical" evidence="8">
    <location>
        <begin position="118"/>
        <end position="146"/>
    </location>
</feature>
<dbReference type="AlphaFoldDB" id="A0A2C6LME1"/>
<dbReference type="GO" id="GO:0015920">
    <property type="term" value="P:lipopolysaccharide transport"/>
    <property type="evidence" value="ECO:0007669"/>
    <property type="project" value="TreeGrafter"/>
</dbReference>
<evidence type="ECO:0000256" key="2">
    <source>
        <dbReference type="ARBA" id="ARBA00007783"/>
    </source>
</evidence>
<evidence type="ECO:0000259" key="9">
    <source>
        <dbReference type="PROSITE" id="PS51012"/>
    </source>
</evidence>
<dbReference type="Proteomes" id="UP000222564">
    <property type="component" value="Unassembled WGS sequence"/>
</dbReference>
<evidence type="ECO:0000313" key="11">
    <source>
        <dbReference type="Proteomes" id="UP000222564"/>
    </source>
</evidence>
<feature type="transmembrane region" description="Helical" evidence="8">
    <location>
        <begin position="43"/>
        <end position="66"/>
    </location>
</feature>
<keyword evidence="5 8" id="KW-0812">Transmembrane</keyword>
<feature type="transmembrane region" description="Helical" evidence="8">
    <location>
        <begin position="78"/>
        <end position="97"/>
    </location>
</feature>
<protein>
    <recommendedName>
        <fullName evidence="8">Transport permease protein</fullName>
    </recommendedName>
</protein>
<dbReference type="GO" id="GO:0140359">
    <property type="term" value="F:ABC-type transporter activity"/>
    <property type="evidence" value="ECO:0007669"/>
    <property type="project" value="InterPro"/>
</dbReference>
<comment type="caution">
    <text evidence="10">The sequence shown here is derived from an EMBL/GenBank/DDBJ whole genome shotgun (WGS) entry which is preliminary data.</text>
</comment>
<gene>
    <name evidence="10" type="ORF">P378_01505</name>
</gene>
<name>A0A2C6LME1_9FIRM</name>
<keyword evidence="4 8" id="KW-1003">Cell membrane</keyword>
<reference evidence="10 11" key="1">
    <citation type="submission" date="2013-09" db="EMBL/GenBank/DDBJ databases">
        <title>Biodegradation of hydrocarbons in the deep terrestrial subsurface : characterization of a microbial consortium composed of two Desulfotomaculum species originating from a deep geological formation.</title>
        <authorList>
            <person name="Aullo T."/>
            <person name="Berlendis S."/>
            <person name="Lascourreges J.-F."/>
            <person name="Dessort D."/>
            <person name="Saint-Laurent S."/>
            <person name="Schraauwers B."/>
            <person name="Mas J."/>
            <person name="Magot M."/>
            <person name="Ranchou-Peyruse A."/>
        </authorList>
    </citation>
    <scope>NUCLEOTIDE SEQUENCE [LARGE SCALE GENOMIC DNA]</scope>
    <source>
        <strain evidence="10 11">Bs107</strain>
    </source>
</reference>
<dbReference type="GO" id="GO:0005886">
    <property type="term" value="C:plasma membrane"/>
    <property type="evidence" value="ECO:0007669"/>
    <property type="project" value="UniProtKB-SubCell"/>
</dbReference>
<keyword evidence="7 8" id="KW-0472">Membrane</keyword>
<evidence type="ECO:0000256" key="3">
    <source>
        <dbReference type="ARBA" id="ARBA00022448"/>
    </source>
</evidence>
<proteinExistence type="inferred from homology"/>
<evidence type="ECO:0000256" key="8">
    <source>
        <dbReference type="RuleBase" id="RU361157"/>
    </source>
</evidence>
<dbReference type="InterPro" id="IPR047817">
    <property type="entry name" value="ABC2_TM_bact-type"/>
</dbReference>
<evidence type="ECO:0000313" key="10">
    <source>
        <dbReference type="EMBL" id="PHJ39770.1"/>
    </source>
</evidence>
<organism evidence="10 11">
    <name type="scientific">Desulforamulus profundi</name>
    <dbReference type="NCBI Taxonomy" id="1383067"/>
    <lineage>
        <taxon>Bacteria</taxon>
        <taxon>Bacillati</taxon>
        <taxon>Bacillota</taxon>
        <taxon>Clostridia</taxon>
        <taxon>Eubacteriales</taxon>
        <taxon>Peptococcaceae</taxon>
        <taxon>Desulforamulus</taxon>
    </lineage>
</organism>
<feature type="domain" description="ABC transmembrane type-2" evidence="9">
    <location>
        <begin position="41"/>
        <end position="265"/>
    </location>
</feature>
<keyword evidence="3 8" id="KW-0813">Transport</keyword>
<sequence>MKDEGINKEMKNMILALWHYRHFILSSIRGELKARFARSRLGALWFILHPLAQATIFALVLAEVLGAKLPHIENKAAYPIYLMAGTAAWGLFSEILNRCLNIFIEYSSMLKKISFPRLCLPVIVWGSALLNHALLLLAIAFVFLFFGHYPGIAWLIIPLGILLISVFAFGLGVMLGIFNVFTRDVGQVMSVLMQIWFWLTPVVYPYEIIPQNLRWLADINPMVPLVRVYQDALLYNRWPDFSTLWLPAIFAIALFMLSFVLFRKASPEMVDVL</sequence>
<dbReference type="PROSITE" id="PS51012">
    <property type="entry name" value="ABC_TM2"/>
    <property type="match status" value="1"/>
</dbReference>
<dbReference type="PANTHER" id="PTHR30413">
    <property type="entry name" value="INNER MEMBRANE TRANSPORT PERMEASE"/>
    <property type="match status" value="1"/>
</dbReference>
<evidence type="ECO:0000256" key="5">
    <source>
        <dbReference type="ARBA" id="ARBA00022692"/>
    </source>
</evidence>
<keyword evidence="6 8" id="KW-1133">Transmembrane helix</keyword>
<evidence type="ECO:0000256" key="1">
    <source>
        <dbReference type="ARBA" id="ARBA00004651"/>
    </source>
</evidence>
<evidence type="ECO:0000256" key="7">
    <source>
        <dbReference type="ARBA" id="ARBA00023136"/>
    </source>
</evidence>
<feature type="transmembrane region" description="Helical" evidence="8">
    <location>
        <begin position="152"/>
        <end position="181"/>
    </location>
</feature>